<dbReference type="PRINTS" id="PR00412">
    <property type="entry name" value="EPOXHYDRLASE"/>
</dbReference>
<dbReference type="PANTHER" id="PTHR43329">
    <property type="entry name" value="EPOXIDE HYDROLASE"/>
    <property type="match status" value="1"/>
</dbReference>
<dbReference type="Proteomes" id="UP000242877">
    <property type="component" value="Unassembled WGS sequence"/>
</dbReference>
<evidence type="ECO:0000313" key="5">
    <source>
        <dbReference type="Proteomes" id="UP000242877"/>
    </source>
</evidence>
<dbReference type="Gene3D" id="3.40.50.1820">
    <property type="entry name" value="alpha/beta hydrolase"/>
    <property type="match status" value="1"/>
</dbReference>
<dbReference type="AlphaFoldDB" id="A0A168AZU0"/>
<dbReference type="SUPFAM" id="SSF53474">
    <property type="entry name" value="alpha/beta-Hydrolases"/>
    <property type="match status" value="1"/>
</dbReference>
<dbReference type="EMBL" id="AZGZ01000006">
    <property type="protein sequence ID" value="KZZ94579.1"/>
    <property type="molecule type" value="Genomic_DNA"/>
</dbReference>
<evidence type="ECO:0000313" key="4">
    <source>
        <dbReference type="EMBL" id="KZZ94579.1"/>
    </source>
</evidence>
<dbReference type="InterPro" id="IPR000639">
    <property type="entry name" value="Epox_hydrolase-like"/>
</dbReference>
<evidence type="ECO:0000259" key="3">
    <source>
        <dbReference type="Pfam" id="PF00561"/>
    </source>
</evidence>
<comment type="caution">
    <text evidence="4">The sequence shown here is derived from an EMBL/GenBank/DDBJ whole genome shotgun (WGS) entry which is preliminary data.</text>
</comment>
<dbReference type="Pfam" id="PF00561">
    <property type="entry name" value="Abhydrolase_1"/>
    <property type="match status" value="1"/>
</dbReference>
<reference evidence="4 5" key="1">
    <citation type="journal article" date="2016" name="Genome Biol. Evol.">
        <title>Divergent and convergent evolution of fungal pathogenicity.</title>
        <authorList>
            <person name="Shang Y."/>
            <person name="Xiao G."/>
            <person name="Zheng P."/>
            <person name="Cen K."/>
            <person name="Zhan S."/>
            <person name="Wang C."/>
        </authorList>
    </citation>
    <scope>NUCLEOTIDE SEQUENCE [LARGE SCALE GENOMIC DNA]</scope>
    <source>
        <strain evidence="4 5">ARSEF 7405</strain>
    </source>
</reference>
<dbReference type="VEuPathDB" id="FungiDB:AAP_01879"/>
<dbReference type="OrthoDB" id="408373at2759"/>
<keyword evidence="5" id="KW-1185">Reference proteome</keyword>
<protein>
    <submittedName>
        <fullName evidence="4">Epoxide hydrolase-like protein</fullName>
    </submittedName>
</protein>
<sequence length="347" mass="39615">MDNMADLDTDPPEPRPLKVFKVRVADKLSATPDPDIMISGIEGGVGKPLLLLHGFPQSSVAWTQILDILQRSFRLIAMDLRGYGASSQPSIYLDSSRPPTDEERTKEHELYNEWTLAKDCVNLMEQFGYKQFGICGHDRGARVAHSVCTLFPHATIKAMFLDISPALQMYEDTNMRFAQDYFHWFFLTQPYPLPEKCITSQPLEFLKRFMPIYRQLNRETILHYLDQLSNFRAVHSMCEDYRATMAIDIEQAKDDLADNIKVKCPLRILWAKKGILHDPADPEKPLRDWIDVHKHGNVTGAAVNCGHFMLDEKPDEIAQAILAFFSTMPDCNYSVESEEAGDDDNEL</sequence>
<evidence type="ECO:0000256" key="2">
    <source>
        <dbReference type="ARBA" id="ARBA00038334"/>
    </source>
</evidence>
<proteinExistence type="inferred from homology"/>
<comment type="similarity">
    <text evidence="2">Belongs to the AB hydrolase superfamily. Epoxide hydrolase family.</text>
</comment>
<dbReference type="InterPro" id="IPR029058">
    <property type="entry name" value="AB_hydrolase_fold"/>
</dbReference>
<evidence type="ECO:0000256" key="1">
    <source>
        <dbReference type="ARBA" id="ARBA00022801"/>
    </source>
</evidence>
<gene>
    <name evidence="4" type="ORF">AAP_01879</name>
</gene>
<accession>A0A168AZU0</accession>
<keyword evidence="1 4" id="KW-0378">Hydrolase</keyword>
<feature type="domain" description="AB hydrolase-1" evidence="3">
    <location>
        <begin position="47"/>
        <end position="192"/>
    </location>
</feature>
<dbReference type="InterPro" id="IPR000073">
    <property type="entry name" value="AB_hydrolase_1"/>
</dbReference>
<name>A0A168AZU0_9EURO</name>
<dbReference type="GO" id="GO:0016787">
    <property type="term" value="F:hydrolase activity"/>
    <property type="evidence" value="ECO:0007669"/>
    <property type="project" value="UniProtKB-KW"/>
</dbReference>
<organism evidence="4 5">
    <name type="scientific">Ascosphaera apis ARSEF 7405</name>
    <dbReference type="NCBI Taxonomy" id="392613"/>
    <lineage>
        <taxon>Eukaryota</taxon>
        <taxon>Fungi</taxon>
        <taxon>Dikarya</taxon>
        <taxon>Ascomycota</taxon>
        <taxon>Pezizomycotina</taxon>
        <taxon>Eurotiomycetes</taxon>
        <taxon>Eurotiomycetidae</taxon>
        <taxon>Onygenales</taxon>
        <taxon>Ascosphaeraceae</taxon>
        <taxon>Ascosphaera</taxon>
    </lineage>
</organism>